<dbReference type="CDD" id="cd06261">
    <property type="entry name" value="TM_PBP2"/>
    <property type="match status" value="1"/>
</dbReference>
<dbReference type="Gene3D" id="1.10.3720.10">
    <property type="entry name" value="MetI-like"/>
    <property type="match status" value="1"/>
</dbReference>
<feature type="transmembrane region" description="Helical" evidence="7">
    <location>
        <begin position="108"/>
        <end position="131"/>
    </location>
</feature>
<reference evidence="9" key="1">
    <citation type="submission" date="2021-12" db="EMBL/GenBank/DDBJ databases">
        <title>taxonomy of Moraxella sp. ZY201224.</title>
        <authorList>
            <person name="Li F."/>
        </authorList>
    </citation>
    <scope>NUCLEOTIDE SEQUENCE</scope>
    <source>
        <strain evidence="9">ZY201224</strain>
    </source>
</reference>
<dbReference type="PANTHER" id="PTHR43386">
    <property type="entry name" value="OLIGOPEPTIDE TRANSPORT SYSTEM PERMEASE PROTEIN APPC"/>
    <property type="match status" value="1"/>
</dbReference>
<sequence length="266" mass="29505">MKHLLGFRTLSGTQCIGLLILIILVGFAYLQPWYYPMDNATQNLNNLLQNPNQTHWFGTDHFGRDMLSRIAAAIRLSFGMALMSVSVSLFFGLLCGIIASLGGVYDKVFNLICDIVMALPGLLFILLFAAIAPNSFWALYLGIALVMWVEFFKMARAISLSLSQSKEVEASYLMDFGLLYRIRRHYLPKILPMLLPLAAYGAGNAVLALATLGFINVGLRPPTAELGLMMTELFPHYYEAPLIFIQPIIATCLLVLSFQLLSGQAK</sequence>
<evidence type="ECO:0000313" key="10">
    <source>
        <dbReference type="Proteomes" id="UP001063782"/>
    </source>
</evidence>
<proteinExistence type="inferred from homology"/>
<dbReference type="InterPro" id="IPR050366">
    <property type="entry name" value="BP-dependent_transpt_permease"/>
</dbReference>
<evidence type="ECO:0000256" key="2">
    <source>
        <dbReference type="ARBA" id="ARBA00022448"/>
    </source>
</evidence>
<comment type="similarity">
    <text evidence="7">Belongs to the binding-protein-dependent transport system permease family.</text>
</comment>
<keyword evidence="2 7" id="KW-0813">Transport</keyword>
<feature type="transmembrane region" description="Helical" evidence="7">
    <location>
        <begin position="12"/>
        <end position="30"/>
    </location>
</feature>
<dbReference type="Proteomes" id="UP001063782">
    <property type="component" value="Chromosome"/>
</dbReference>
<keyword evidence="3" id="KW-1003">Cell membrane</keyword>
<evidence type="ECO:0000256" key="7">
    <source>
        <dbReference type="RuleBase" id="RU363032"/>
    </source>
</evidence>
<dbReference type="RefSeq" id="WP_263075883.1">
    <property type="nucleotide sequence ID" value="NZ_CP089977.1"/>
</dbReference>
<feature type="transmembrane region" description="Helical" evidence="7">
    <location>
        <begin position="137"/>
        <end position="155"/>
    </location>
</feature>
<dbReference type="SUPFAM" id="SSF161098">
    <property type="entry name" value="MetI-like"/>
    <property type="match status" value="1"/>
</dbReference>
<evidence type="ECO:0000259" key="8">
    <source>
        <dbReference type="PROSITE" id="PS50928"/>
    </source>
</evidence>
<evidence type="ECO:0000256" key="1">
    <source>
        <dbReference type="ARBA" id="ARBA00004651"/>
    </source>
</evidence>
<dbReference type="InterPro" id="IPR000515">
    <property type="entry name" value="MetI-like"/>
</dbReference>
<dbReference type="PROSITE" id="PS50928">
    <property type="entry name" value="ABC_TM1"/>
    <property type="match status" value="1"/>
</dbReference>
<evidence type="ECO:0000256" key="4">
    <source>
        <dbReference type="ARBA" id="ARBA00022692"/>
    </source>
</evidence>
<evidence type="ECO:0000256" key="5">
    <source>
        <dbReference type="ARBA" id="ARBA00022989"/>
    </source>
</evidence>
<keyword evidence="10" id="KW-1185">Reference proteome</keyword>
<gene>
    <name evidence="9" type="ORF">LU297_07330</name>
</gene>
<name>A0ABY6F2S6_9GAMM</name>
<dbReference type="EMBL" id="CP089977">
    <property type="protein sequence ID" value="UXZ04396.1"/>
    <property type="molecule type" value="Genomic_DNA"/>
</dbReference>
<dbReference type="InterPro" id="IPR035906">
    <property type="entry name" value="MetI-like_sf"/>
</dbReference>
<evidence type="ECO:0000256" key="6">
    <source>
        <dbReference type="ARBA" id="ARBA00023136"/>
    </source>
</evidence>
<keyword evidence="5 7" id="KW-1133">Transmembrane helix</keyword>
<dbReference type="PANTHER" id="PTHR43386:SF1">
    <property type="entry name" value="D,D-DIPEPTIDE TRANSPORT SYSTEM PERMEASE PROTEIN DDPC-RELATED"/>
    <property type="match status" value="1"/>
</dbReference>
<evidence type="ECO:0000256" key="3">
    <source>
        <dbReference type="ARBA" id="ARBA00022475"/>
    </source>
</evidence>
<feature type="domain" description="ABC transmembrane type-1" evidence="8">
    <location>
        <begin position="74"/>
        <end position="262"/>
    </location>
</feature>
<evidence type="ECO:0000313" key="9">
    <source>
        <dbReference type="EMBL" id="UXZ04396.1"/>
    </source>
</evidence>
<feature type="transmembrane region" description="Helical" evidence="7">
    <location>
        <begin position="190"/>
        <end position="217"/>
    </location>
</feature>
<accession>A0ABY6F2S6</accession>
<organism evidence="9 10">
    <name type="scientific">Moraxella nasicaprae</name>
    <dbReference type="NCBI Taxonomy" id="2904122"/>
    <lineage>
        <taxon>Bacteria</taxon>
        <taxon>Pseudomonadati</taxon>
        <taxon>Pseudomonadota</taxon>
        <taxon>Gammaproteobacteria</taxon>
        <taxon>Moraxellales</taxon>
        <taxon>Moraxellaceae</taxon>
        <taxon>Moraxella</taxon>
    </lineage>
</organism>
<comment type="subcellular location">
    <subcellularLocation>
        <location evidence="1 7">Cell membrane</location>
        <topology evidence="1 7">Multi-pass membrane protein</topology>
    </subcellularLocation>
</comment>
<feature type="transmembrane region" description="Helical" evidence="7">
    <location>
        <begin position="237"/>
        <end position="261"/>
    </location>
</feature>
<keyword evidence="4 7" id="KW-0812">Transmembrane</keyword>
<protein>
    <submittedName>
        <fullName evidence="9">ABC transporter permease</fullName>
    </submittedName>
</protein>
<feature type="transmembrane region" description="Helical" evidence="7">
    <location>
        <begin position="76"/>
        <end position="101"/>
    </location>
</feature>
<keyword evidence="6 7" id="KW-0472">Membrane</keyword>
<dbReference type="Pfam" id="PF00528">
    <property type="entry name" value="BPD_transp_1"/>
    <property type="match status" value="1"/>
</dbReference>